<evidence type="ECO:0000256" key="3">
    <source>
        <dbReference type="ARBA" id="ARBA00004721"/>
    </source>
</evidence>
<evidence type="ECO:0008006" key="15">
    <source>
        <dbReference type="Google" id="ProtNLM"/>
    </source>
</evidence>
<evidence type="ECO:0000256" key="10">
    <source>
        <dbReference type="ARBA" id="ARBA00023004"/>
    </source>
</evidence>
<keyword evidence="7" id="KW-0479">Metal-binding</keyword>
<keyword evidence="5" id="KW-0349">Heme</keyword>
<evidence type="ECO:0000256" key="4">
    <source>
        <dbReference type="ARBA" id="ARBA00010617"/>
    </source>
</evidence>
<keyword evidence="14" id="KW-1185">Reference proteome</keyword>
<dbReference type="PRINTS" id="PR00463">
    <property type="entry name" value="EP450I"/>
</dbReference>
<sequence>MKTVATDKASFDKDMGFYNNGLNFFGPNIVASETKPWRRHRTVSNPAFNESVNAIVWKETAIAVGNWFAEIDSEDGDIPIHTFDSFSKLALVIFARAGFGSDGSTSMGELLEVIRKANHYSAARGVLPDWIFKLTNWIYIPLISPYLRATIKTYNDLERISMSVVSKARADVLELEESKLDSTTSGALLRSLVKANMDMDDEKDEKDRDRRSLTDRELLSDMWVFFTAGHETTANTVSFVCVFLALYPDIQRKVFNEVQGIWPDGVPKEVNEEDYKNTFSKLVYTTAVIHEALRLNPIVSRLGRDVLQDTVLKSYRFNGTSDPEPYIIPMKKGSKVIIDIAAVHRNPFSTGFRNCIGQKFAMAEGVNILARIVRTYEILVPKHLEYKSLDEQKAYLLEWRPLITNSPVHPEVTLRKRLH</sequence>
<dbReference type="InterPro" id="IPR002401">
    <property type="entry name" value="Cyt_P450_E_grp-I"/>
</dbReference>
<dbReference type="Gene3D" id="1.10.630.10">
    <property type="entry name" value="Cytochrome P450"/>
    <property type="match status" value="1"/>
</dbReference>
<keyword evidence="10" id="KW-0408">Iron</keyword>
<comment type="similarity">
    <text evidence="4">Belongs to the cytochrome P450 family.</text>
</comment>
<keyword evidence="12" id="KW-0472">Membrane</keyword>
<protein>
    <recommendedName>
        <fullName evidence="15">Cytochrome P450</fullName>
    </recommendedName>
</protein>
<evidence type="ECO:0000256" key="7">
    <source>
        <dbReference type="ARBA" id="ARBA00022723"/>
    </source>
</evidence>
<dbReference type="PANTHER" id="PTHR24305">
    <property type="entry name" value="CYTOCHROME P450"/>
    <property type="match status" value="1"/>
</dbReference>
<evidence type="ECO:0000256" key="6">
    <source>
        <dbReference type="ARBA" id="ARBA00022692"/>
    </source>
</evidence>
<comment type="cofactor">
    <cofactor evidence="1">
        <name>heme</name>
        <dbReference type="ChEBI" id="CHEBI:30413"/>
    </cofactor>
</comment>
<comment type="caution">
    <text evidence="13">The sequence shown here is derived from an EMBL/GenBank/DDBJ whole genome shotgun (WGS) entry which is preliminary data.</text>
</comment>
<evidence type="ECO:0000256" key="11">
    <source>
        <dbReference type="ARBA" id="ARBA00023033"/>
    </source>
</evidence>
<name>A0ABR1J0C7_9AGAR</name>
<gene>
    <name evidence="13" type="ORF">VKT23_015397</name>
</gene>
<keyword evidence="6" id="KW-0812">Transmembrane</keyword>
<evidence type="ECO:0000256" key="2">
    <source>
        <dbReference type="ARBA" id="ARBA00004370"/>
    </source>
</evidence>
<organism evidence="13 14">
    <name type="scientific">Marasmiellus scandens</name>
    <dbReference type="NCBI Taxonomy" id="2682957"/>
    <lineage>
        <taxon>Eukaryota</taxon>
        <taxon>Fungi</taxon>
        <taxon>Dikarya</taxon>
        <taxon>Basidiomycota</taxon>
        <taxon>Agaricomycotina</taxon>
        <taxon>Agaricomycetes</taxon>
        <taxon>Agaricomycetidae</taxon>
        <taxon>Agaricales</taxon>
        <taxon>Marasmiineae</taxon>
        <taxon>Omphalotaceae</taxon>
        <taxon>Marasmiellus</taxon>
    </lineage>
</organism>
<evidence type="ECO:0000313" key="13">
    <source>
        <dbReference type="EMBL" id="KAK7444000.1"/>
    </source>
</evidence>
<accession>A0ABR1J0C7</accession>
<evidence type="ECO:0000256" key="12">
    <source>
        <dbReference type="ARBA" id="ARBA00023136"/>
    </source>
</evidence>
<dbReference type="InterPro" id="IPR001128">
    <property type="entry name" value="Cyt_P450"/>
</dbReference>
<dbReference type="InterPro" id="IPR050121">
    <property type="entry name" value="Cytochrome_P450_monoxygenase"/>
</dbReference>
<proteinExistence type="inferred from homology"/>
<dbReference type="Pfam" id="PF00067">
    <property type="entry name" value="p450"/>
    <property type="match status" value="1"/>
</dbReference>
<dbReference type="SUPFAM" id="SSF48264">
    <property type="entry name" value="Cytochrome P450"/>
    <property type="match status" value="1"/>
</dbReference>
<dbReference type="InterPro" id="IPR036396">
    <property type="entry name" value="Cyt_P450_sf"/>
</dbReference>
<keyword evidence="11" id="KW-0503">Monooxygenase</keyword>
<comment type="subcellular location">
    <subcellularLocation>
        <location evidence="2">Membrane</location>
    </subcellularLocation>
</comment>
<keyword evidence="8" id="KW-1133">Transmembrane helix</keyword>
<dbReference type="Proteomes" id="UP001498398">
    <property type="component" value="Unassembled WGS sequence"/>
</dbReference>
<evidence type="ECO:0000256" key="9">
    <source>
        <dbReference type="ARBA" id="ARBA00023002"/>
    </source>
</evidence>
<evidence type="ECO:0000313" key="14">
    <source>
        <dbReference type="Proteomes" id="UP001498398"/>
    </source>
</evidence>
<dbReference type="PANTHER" id="PTHR24305:SF166">
    <property type="entry name" value="CYTOCHROME P450 12A4, MITOCHONDRIAL-RELATED"/>
    <property type="match status" value="1"/>
</dbReference>
<dbReference type="PRINTS" id="PR00385">
    <property type="entry name" value="P450"/>
</dbReference>
<reference evidence="13 14" key="1">
    <citation type="submission" date="2024-01" db="EMBL/GenBank/DDBJ databases">
        <title>A draft genome for the cacao thread blight pathogen Marasmiellus scandens.</title>
        <authorList>
            <person name="Baruah I.K."/>
            <person name="Leung J."/>
            <person name="Bukari Y."/>
            <person name="Amoako-Attah I."/>
            <person name="Meinhardt L.W."/>
            <person name="Bailey B.A."/>
            <person name="Cohen S.P."/>
        </authorList>
    </citation>
    <scope>NUCLEOTIDE SEQUENCE [LARGE SCALE GENOMIC DNA]</scope>
    <source>
        <strain evidence="13 14">GH-19</strain>
    </source>
</reference>
<keyword evidence="9" id="KW-0560">Oxidoreductase</keyword>
<dbReference type="EMBL" id="JBANRG010000052">
    <property type="protein sequence ID" value="KAK7444000.1"/>
    <property type="molecule type" value="Genomic_DNA"/>
</dbReference>
<comment type="pathway">
    <text evidence="3">Secondary metabolite biosynthesis; terpenoid biosynthesis.</text>
</comment>
<evidence type="ECO:0000256" key="5">
    <source>
        <dbReference type="ARBA" id="ARBA00022617"/>
    </source>
</evidence>
<evidence type="ECO:0000256" key="1">
    <source>
        <dbReference type="ARBA" id="ARBA00001971"/>
    </source>
</evidence>
<evidence type="ECO:0000256" key="8">
    <source>
        <dbReference type="ARBA" id="ARBA00022989"/>
    </source>
</evidence>